<dbReference type="OrthoDB" id="1682923at2"/>
<dbReference type="InterPro" id="IPR043519">
    <property type="entry name" value="NT_sf"/>
</dbReference>
<dbReference type="Pfam" id="PF01909">
    <property type="entry name" value="NTP_transf_2"/>
    <property type="match status" value="1"/>
</dbReference>
<sequence>MRRDEKKAKITGTCFNCPTNKGSRSTSKRRKRTLLLKEKANTLLYRFTNWTETQDSILAAAVVGSFARGDYHEGSDVDLVIITTDKKAVMRAVFSDFVYETIIRFQIEEWGPYLSSLRIVYDNGLEVEFGVTTVDWVKEPLDSGTKNVVKDGFRSLLDKEGLFGEINQFLEEK</sequence>
<gene>
    <name evidence="2" type="ORF">D3H55_13965</name>
</gene>
<organism evidence="2 3">
    <name type="scientific">Bacillus salacetis</name>
    <dbReference type="NCBI Taxonomy" id="2315464"/>
    <lineage>
        <taxon>Bacteria</taxon>
        <taxon>Bacillati</taxon>
        <taxon>Bacillota</taxon>
        <taxon>Bacilli</taxon>
        <taxon>Bacillales</taxon>
        <taxon>Bacillaceae</taxon>
        <taxon>Bacillus</taxon>
    </lineage>
</organism>
<dbReference type="SUPFAM" id="SSF81301">
    <property type="entry name" value="Nucleotidyltransferase"/>
    <property type="match status" value="1"/>
</dbReference>
<protein>
    <submittedName>
        <fullName evidence="2">Nucleotidyltransferase domain-containing protein</fullName>
    </submittedName>
</protein>
<dbReference type="CDD" id="cd05403">
    <property type="entry name" value="NT_KNTase_like"/>
    <property type="match status" value="1"/>
</dbReference>
<comment type="caution">
    <text evidence="2">The sequence shown here is derived from an EMBL/GenBank/DDBJ whole genome shotgun (WGS) entry which is preliminary data.</text>
</comment>
<dbReference type="InterPro" id="IPR002934">
    <property type="entry name" value="Polymerase_NTP_transf_dom"/>
</dbReference>
<dbReference type="EMBL" id="QXIR01000019">
    <property type="protein sequence ID" value="RIW31984.1"/>
    <property type="molecule type" value="Genomic_DNA"/>
</dbReference>
<name>A0A3A1QVG6_9BACI</name>
<evidence type="ECO:0000313" key="2">
    <source>
        <dbReference type="EMBL" id="RIW31984.1"/>
    </source>
</evidence>
<dbReference type="Gene3D" id="3.30.460.10">
    <property type="entry name" value="Beta Polymerase, domain 2"/>
    <property type="match status" value="1"/>
</dbReference>
<feature type="domain" description="Polymerase nucleotidyl transferase" evidence="1">
    <location>
        <begin position="57"/>
        <end position="96"/>
    </location>
</feature>
<keyword evidence="2" id="KW-0808">Transferase</keyword>
<dbReference type="AlphaFoldDB" id="A0A3A1QVG6"/>
<dbReference type="Proteomes" id="UP000265801">
    <property type="component" value="Unassembled WGS sequence"/>
</dbReference>
<accession>A0A3A1QVG6</accession>
<evidence type="ECO:0000313" key="3">
    <source>
        <dbReference type="Proteomes" id="UP000265801"/>
    </source>
</evidence>
<proteinExistence type="predicted"/>
<evidence type="ECO:0000259" key="1">
    <source>
        <dbReference type="Pfam" id="PF01909"/>
    </source>
</evidence>
<keyword evidence="3" id="KW-1185">Reference proteome</keyword>
<dbReference type="GO" id="GO:0016779">
    <property type="term" value="F:nucleotidyltransferase activity"/>
    <property type="evidence" value="ECO:0007669"/>
    <property type="project" value="InterPro"/>
</dbReference>
<reference evidence="2 3" key="1">
    <citation type="submission" date="2018-09" db="EMBL/GenBank/DDBJ databases">
        <title>Bacillus saliacetes sp. nov., isolated from Thai shrimp paste (Ka-pi).</title>
        <authorList>
            <person name="Daroonpunt R."/>
            <person name="Tanasupawat S."/>
            <person name="Yiamsombut S."/>
        </authorList>
    </citation>
    <scope>NUCLEOTIDE SEQUENCE [LARGE SCALE GENOMIC DNA]</scope>
    <source>
        <strain evidence="2 3">SKP7-4</strain>
    </source>
</reference>